<protein>
    <submittedName>
        <fullName evidence="1">Uncharacterized protein</fullName>
    </submittedName>
</protein>
<reference evidence="1" key="1">
    <citation type="submission" date="2021-03" db="EMBL/GenBank/DDBJ databases">
        <authorList>
            <consortium name="DOE Joint Genome Institute"/>
            <person name="Ahrendt S."/>
            <person name="Looney B.P."/>
            <person name="Miyauchi S."/>
            <person name="Morin E."/>
            <person name="Drula E."/>
            <person name="Courty P.E."/>
            <person name="Chicoki N."/>
            <person name="Fauchery L."/>
            <person name="Kohler A."/>
            <person name="Kuo A."/>
            <person name="Labutti K."/>
            <person name="Pangilinan J."/>
            <person name="Lipzen A."/>
            <person name="Riley R."/>
            <person name="Andreopoulos W."/>
            <person name="He G."/>
            <person name="Johnson J."/>
            <person name="Barry K.W."/>
            <person name="Grigoriev I.V."/>
            <person name="Nagy L."/>
            <person name="Hibbett D."/>
            <person name="Henrissat B."/>
            <person name="Matheny P.B."/>
            <person name="Labbe J."/>
            <person name="Martin F."/>
        </authorList>
    </citation>
    <scope>NUCLEOTIDE SEQUENCE</scope>
    <source>
        <strain evidence="1">HHB10654</strain>
    </source>
</reference>
<sequence>MSFPNASEGTDFPALPIVNPAPQPPCLHGTTATLNISTQVARDANLDSLGSVELEENPSVSVAETAAVPTIDSIVAQAERLKEIADAFMPEGFWVLKQELEDARKSIISYLLVTFASVFLAGIVAGLVVVIALIMTHGIVKAGSHLDDCAGGPMMNGVRRTGCAAVPLVPQCD</sequence>
<proteinExistence type="predicted"/>
<accession>A0ACB8SHL7</accession>
<evidence type="ECO:0000313" key="2">
    <source>
        <dbReference type="Proteomes" id="UP000814140"/>
    </source>
</evidence>
<reference evidence="1" key="2">
    <citation type="journal article" date="2022" name="New Phytol.">
        <title>Evolutionary transition to the ectomycorrhizal habit in the genomes of a hyperdiverse lineage of mushroom-forming fungi.</title>
        <authorList>
            <person name="Looney B."/>
            <person name="Miyauchi S."/>
            <person name="Morin E."/>
            <person name="Drula E."/>
            <person name="Courty P.E."/>
            <person name="Kohler A."/>
            <person name="Kuo A."/>
            <person name="LaButti K."/>
            <person name="Pangilinan J."/>
            <person name="Lipzen A."/>
            <person name="Riley R."/>
            <person name="Andreopoulos W."/>
            <person name="He G."/>
            <person name="Johnson J."/>
            <person name="Nolan M."/>
            <person name="Tritt A."/>
            <person name="Barry K.W."/>
            <person name="Grigoriev I.V."/>
            <person name="Nagy L.G."/>
            <person name="Hibbett D."/>
            <person name="Henrissat B."/>
            <person name="Matheny P.B."/>
            <person name="Labbe J."/>
            <person name="Martin F.M."/>
        </authorList>
    </citation>
    <scope>NUCLEOTIDE SEQUENCE</scope>
    <source>
        <strain evidence="1">HHB10654</strain>
    </source>
</reference>
<organism evidence="1 2">
    <name type="scientific">Artomyces pyxidatus</name>
    <dbReference type="NCBI Taxonomy" id="48021"/>
    <lineage>
        <taxon>Eukaryota</taxon>
        <taxon>Fungi</taxon>
        <taxon>Dikarya</taxon>
        <taxon>Basidiomycota</taxon>
        <taxon>Agaricomycotina</taxon>
        <taxon>Agaricomycetes</taxon>
        <taxon>Russulales</taxon>
        <taxon>Auriscalpiaceae</taxon>
        <taxon>Artomyces</taxon>
    </lineage>
</organism>
<dbReference type="EMBL" id="MU277281">
    <property type="protein sequence ID" value="KAI0055722.1"/>
    <property type="molecule type" value="Genomic_DNA"/>
</dbReference>
<name>A0ACB8SHL7_9AGAM</name>
<keyword evidence="2" id="KW-1185">Reference proteome</keyword>
<evidence type="ECO:0000313" key="1">
    <source>
        <dbReference type="EMBL" id="KAI0055722.1"/>
    </source>
</evidence>
<comment type="caution">
    <text evidence="1">The sequence shown here is derived from an EMBL/GenBank/DDBJ whole genome shotgun (WGS) entry which is preliminary data.</text>
</comment>
<gene>
    <name evidence="1" type="ORF">BV25DRAFT_1842766</name>
</gene>
<dbReference type="Proteomes" id="UP000814140">
    <property type="component" value="Unassembled WGS sequence"/>
</dbReference>